<dbReference type="PANTHER" id="PTHR34298">
    <property type="entry name" value="SEGREGATION AND CONDENSATION PROTEIN B"/>
    <property type="match status" value="1"/>
</dbReference>
<protein>
    <submittedName>
        <fullName evidence="5">Putative transcriptional regulator</fullName>
    </submittedName>
</protein>
<keyword evidence="2" id="KW-0132">Cell division</keyword>
<dbReference type="NCBIfam" id="TIGR00281">
    <property type="entry name" value="SMC-Scp complex subunit ScpB"/>
    <property type="match status" value="1"/>
</dbReference>
<gene>
    <name evidence="5" type="ordered locus">Tlet_1517</name>
</gene>
<dbReference type="SUPFAM" id="SSF46785">
    <property type="entry name" value="Winged helix' DNA-binding domain"/>
    <property type="match status" value="2"/>
</dbReference>
<accession>A8F7D9</accession>
<reference evidence="5 6" key="2">
    <citation type="journal article" date="2009" name="Proc. Natl. Acad. Sci. U.S.A.">
        <title>On the chimeric nature, thermophilic origin, and phylogenetic placement of the Thermotogales.</title>
        <authorList>
            <person name="Zhaxybayeva O."/>
            <person name="Swithers K.S."/>
            <person name="Lapierre P."/>
            <person name="Fournier G.P."/>
            <person name="Bickhart D.M."/>
            <person name="DeBoy R.T."/>
            <person name="Nelson K.E."/>
            <person name="Nesbo C.L."/>
            <person name="Doolittle W.F."/>
            <person name="Gogarten J.P."/>
            <person name="Noll K.M."/>
        </authorList>
    </citation>
    <scope>NUCLEOTIDE SEQUENCE [LARGE SCALE GENOMIC DNA]</scope>
    <source>
        <strain evidence="6">ATCC BAA-301 / DSM 14385 / NBRC 107922 / TMO</strain>
    </source>
</reference>
<proteinExistence type="predicted"/>
<evidence type="ECO:0000256" key="4">
    <source>
        <dbReference type="ARBA" id="ARBA00023306"/>
    </source>
</evidence>
<dbReference type="eggNOG" id="COG1386">
    <property type="taxonomic scope" value="Bacteria"/>
</dbReference>
<evidence type="ECO:0000256" key="1">
    <source>
        <dbReference type="ARBA" id="ARBA00022490"/>
    </source>
</evidence>
<dbReference type="EMBL" id="CP000812">
    <property type="protein sequence ID" value="ABV34073.1"/>
    <property type="molecule type" value="Genomic_DNA"/>
</dbReference>
<evidence type="ECO:0000313" key="5">
    <source>
        <dbReference type="EMBL" id="ABV34073.1"/>
    </source>
</evidence>
<dbReference type="STRING" id="416591.Tlet_1517"/>
<evidence type="ECO:0000313" key="6">
    <source>
        <dbReference type="Proteomes" id="UP000002016"/>
    </source>
</evidence>
<dbReference type="Pfam" id="PF04079">
    <property type="entry name" value="SMC_ScpB"/>
    <property type="match status" value="1"/>
</dbReference>
<sequence length="172" mass="19555">MGLKLNAIMEALIFASKGMTVQQLAKIAEITEEQAEKALYELSRHYGGEEHGVELKKIGDVYRFYTKPEYSEFVKKIGKTIYSKLSAAQMEIVAAIILNGPSTVQSLNEMRGKDSSAIVRFLHKSGILVRKRHGNSYLYQLSENFKDFLMIEEVLEQFEHLKQAKYEPSSEA</sequence>
<keyword evidence="1" id="KW-0963">Cytoplasm</keyword>
<dbReference type="GO" id="GO:0051301">
    <property type="term" value="P:cell division"/>
    <property type="evidence" value="ECO:0007669"/>
    <property type="project" value="UniProtKB-KW"/>
</dbReference>
<evidence type="ECO:0000256" key="3">
    <source>
        <dbReference type="ARBA" id="ARBA00022829"/>
    </source>
</evidence>
<dbReference type="InterPro" id="IPR036388">
    <property type="entry name" value="WH-like_DNA-bd_sf"/>
</dbReference>
<dbReference type="PANTHER" id="PTHR34298:SF2">
    <property type="entry name" value="SEGREGATION AND CONDENSATION PROTEIN B"/>
    <property type="match status" value="1"/>
</dbReference>
<keyword evidence="3" id="KW-0159">Chromosome partition</keyword>
<dbReference type="InterPro" id="IPR036390">
    <property type="entry name" value="WH_DNA-bd_sf"/>
</dbReference>
<dbReference type="AlphaFoldDB" id="A8F7D9"/>
<dbReference type="KEGG" id="tle:Tlet_1517"/>
<keyword evidence="6" id="KW-1185">Reference proteome</keyword>
<name>A8F7D9_PSELT</name>
<keyword evidence="4" id="KW-0131">Cell cycle</keyword>
<dbReference type="Gene3D" id="1.10.10.10">
    <property type="entry name" value="Winged helix-like DNA-binding domain superfamily/Winged helix DNA-binding domain"/>
    <property type="match status" value="2"/>
</dbReference>
<dbReference type="InterPro" id="IPR005234">
    <property type="entry name" value="ScpB_csome_segregation"/>
</dbReference>
<dbReference type="Proteomes" id="UP000002016">
    <property type="component" value="Chromosome"/>
</dbReference>
<dbReference type="RefSeq" id="WP_012003549.1">
    <property type="nucleotide sequence ID" value="NC_009828.1"/>
</dbReference>
<dbReference type="HOGENOM" id="CLU_045647_5_3_0"/>
<organism evidence="5 6">
    <name type="scientific">Pseudothermotoga lettingae (strain ATCC BAA-301 / DSM 14385 / NBRC 107922 / TMO)</name>
    <name type="common">Thermotoga lettingae</name>
    <dbReference type="NCBI Taxonomy" id="416591"/>
    <lineage>
        <taxon>Bacteria</taxon>
        <taxon>Thermotogati</taxon>
        <taxon>Thermotogota</taxon>
        <taxon>Thermotogae</taxon>
        <taxon>Thermotogales</taxon>
        <taxon>Thermotogaceae</taxon>
        <taxon>Pseudothermotoga</taxon>
    </lineage>
</organism>
<dbReference type="GO" id="GO:0051304">
    <property type="term" value="P:chromosome separation"/>
    <property type="evidence" value="ECO:0007669"/>
    <property type="project" value="InterPro"/>
</dbReference>
<reference evidence="5 6" key="1">
    <citation type="submission" date="2007-08" db="EMBL/GenBank/DDBJ databases">
        <title>Complete sequence of Thermotoga lettingae TMO.</title>
        <authorList>
            <consortium name="US DOE Joint Genome Institute"/>
            <person name="Copeland A."/>
            <person name="Lucas S."/>
            <person name="Lapidus A."/>
            <person name="Barry K."/>
            <person name="Glavina del Rio T."/>
            <person name="Dalin E."/>
            <person name="Tice H."/>
            <person name="Pitluck S."/>
            <person name="Foster B."/>
            <person name="Bruce D."/>
            <person name="Schmutz J."/>
            <person name="Larimer F."/>
            <person name="Land M."/>
            <person name="Hauser L."/>
            <person name="Kyrpides N."/>
            <person name="Mikhailova N."/>
            <person name="Nelson K."/>
            <person name="Gogarten J.P."/>
            <person name="Noll K."/>
            <person name="Richardson P."/>
        </authorList>
    </citation>
    <scope>NUCLEOTIDE SEQUENCE [LARGE SCALE GENOMIC DNA]</scope>
    <source>
        <strain evidence="6">ATCC BAA-301 / DSM 14385 / NBRC 107922 / TMO</strain>
    </source>
</reference>
<evidence type="ECO:0000256" key="2">
    <source>
        <dbReference type="ARBA" id="ARBA00022618"/>
    </source>
</evidence>